<evidence type="ECO:0000256" key="6">
    <source>
        <dbReference type="ARBA" id="ARBA00035197"/>
    </source>
</evidence>
<comment type="subunit">
    <text evidence="7">Part of the 50S ribosomal subunit; part of the 5S rRNA/L5/L18/L25 subcomplex. Contacts the 5S and 23S rRNAs.</text>
</comment>
<comment type="similarity">
    <text evidence="1 7">Belongs to the universal ribosomal protein uL18 family.</text>
</comment>
<keyword evidence="4 7" id="KW-0689">Ribosomal protein</keyword>
<reference evidence="8" key="1">
    <citation type="journal article" date="2015" name="ISME J.">
        <title>Aquifer environment selects for microbial species cohorts in sediment and groundwater.</title>
        <authorList>
            <person name="Hug L.A."/>
            <person name="Thomas B.C."/>
            <person name="Brown C.T."/>
            <person name="Frischkorn K.R."/>
            <person name="Williams K.H."/>
            <person name="Tringe S.G."/>
            <person name="Banfield J.F."/>
        </authorList>
    </citation>
    <scope>NUCLEOTIDE SEQUENCE</scope>
</reference>
<dbReference type="CDD" id="cd00432">
    <property type="entry name" value="Ribosomal_L18_L5e"/>
    <property type="match status" value="1"/>
</dbReference>
<evidence type="ECO:0000256" key="1">
    <source>
        <dbReference type="ARBA" id="ARBA00007116"/>
    </source>
</evidence>
<keyword evidence="5 7" id="KW-0687">Ribonucleoprotein</keyword>
<dbReference type="GO" id="GO:0008097">
    <property type="term" value="F:5S rRNA binding"/>
    <property type="evidence" value="ECO:0007669"/>
    <property type="project" value="TreeGrafter"/>
</dbReference>
<evidence type="ECO:0000256" key="5">
    <source>
        <dbReference type="ARBA" id="ARBA00023274"/>
    </source>
</evidence>
<dbReference type="EMBL" id="KT006953">
    <property type="protein sequence ID" value="AKQ01168.1"/>
    <property type="molecule type" value="Genomic_DNA"/>
</dbReference>
<keyword evidence="3 7" id="KW-0694">RNA-binding</keyword>
<dbReference type="PANTHER" id="PTHR12899">
    <property type="entry name" value="39S RIBOSOMAL PROTEIN L18, MITOCHONDRIAL"/>
    <property type="match status" value="1"/>
</dbReference>
<dbReference type="InterPro" id="IPR005484">
    <property type="entry name" value="Ribosomal_uL18_bac/plant/anim"/>
</dbReference>
<accession>A0A0H4T0V8</accession>
<evidence type="ECO:0000256" key="3">
    <source>
        <dbReference type="ARBA" id="ARBA00022884"/>
    </source>
</evidence>
<comment type="function">
    <text evidence="7">This is one of the proteins that bind and probably mediate the attachment of the 5S RNA into the large ribosomal subunit, where it forms part of the central protuberance.</text>
</comment>
<dbReference type="Pfam" id="PF00861">
    <property type="entry name" value="Ribosomal_L18p"/>
    <property type="match status" value="1"/>
</dbReference>
<gene>
    <name evidence="7" type="primary">rplR</name>
</gene>
<dbReference type="InterPro" id="IPR057268">
    <property type="entry name" value="Ribosomal_L18"/>
</dbReference>
<keyword evidence="2 7" id="KW-0699">rRNA-binding</keyword>
<evidence type="ECO:0000313" key="8">
    <source>
        <dbReference type="EMBL" id="AKQ01168.1"/>
    </source>
</evidence>
<dbReference type="GO" id="GO:0003735">
    <property type="term" value="F:structural constituent of ribosome"/>
    <property type="evidence" value="ECO:0007669"/>
    <property type="project" value="InterPro"/>
</dbReference>
<organism evidence="8">
    <name type="scientific">uncultured Nitrospirae bacterium Rifle_16ft_4_minimus_14985</name>
    <dbReference type="NCBI Taxonomy" id="1665124"/>
    <lineage>
        <taxon>Bacteria</taxon>
        <taxon>Pseudomonadati</taxon>
        <taxon>Nitrospirota</taxon>
        <taxon>environmental samples</taxon>
    </lineage>
</organism>
<protein>
    <recommendedName>
        <fullName evidence="6 7">Large ribosomal subunit protein uL18</fullName>
    </recommendedName>
</protein>
<dbReference type="FunFam" id="3.30.420.100:FF:000001">
    <property type="entry name" value="50S ribosomal protein L18"/>
    <property type="match status" value="1"/>
</dbReference>
<dbReference type="GO" id="GO:0006412">
    <property type="term" value="P:translation"/>
    <property type="evidence" value="ECO:0007669"/>
    <property type="project" value="UniProtKB-UniRule"/>
</dbReference>
<name>A0A0H4T0V8_9BACT</name>
<dbReference type="HAMAP" id="MF_01337_B">
    <property type="entry name" value="Ribosomal_uL18_B"/>
    <property type="match status" value="1"/>
</dbReference>
<dbReference type="Gene3D" id="3.30.420.100">
    <property type="match status" value="1"/>
</dbReference>
<evidence type="ECO:0000256" key="7">
    <source>
        <dbReference type="HAMAP-Rule" id="MF_01337"/>
    </source>
</evidence>
<dbReference type="GO" id="GO:0022625">
    <property type="term" value="C:cytosolic large ribosomal subunit"/>
    <property type="evidence" value="ECO:0007669"/>
    <property type="project" value="TreeGrafter"/>
</dbReference>
<dbReference type="InterPro" id="IPR004389">
    <property type="entry name" value="Ribosomal_uL18_bac-type"/>
</dbReference>
<proteinExistence type="inferred from homology"/>
<dbReference type="AlphaFoldDB" id="A0A0H4T0V8"/>
<dbReference type="PANTHER" id="PTHR12899:SF3">
    <property type="entry name" value="LARGE RIBOSOMAL SUBUNIT PROTEIN UL18M"/>
    <property type="match status" value="1"/>
</dbReference>
<dbReference type="SUPFAM" id="SSF53137">
    <property type="entry name" value="Translational machinery components"/>
    <property type="match status" value="1"/>
</dbReference>
<evidence type="ECO:0000256" key="2">
    <source>
        <dbReference type="ARBA" id="ARBA00022730"/>
    </source>
</evidence>
<evidence type="ECO:0000256" key="4">
    <source>
        <dbReference type="ARBA" id="ARBA00022980"/>
    </source>
</evidence>
<sequence length="122" mass="13413">MSLSAKAKVEARKRRHRRVRKRVVGTKDRLRLSVFRSNSHLYAQIIDDLVGRTIVATSTLDPAIKPRIKGNTIEAAKIVGATLAERAKAANVTTVVFDRGGYQYHGKLKALADAAREAGLSF</sequence>
<dbReference type="NCBIfam" id="TIGR00060">
    <property type="entry name" value="L18_bact"/>
    <property type="match status" value="1"/>
</dbReference>